<evidence type="ECO:0000259" key="2">
    <source>
        <dbReference type="PROSITE" id="PS50102"/>
    </source>
</evidence>
<sequence length="122" mass="13822">MHTMHQHALLLHQKPETGIPPHHAVVLVREVLKPTVSLNVVLKSSVWGAFRLSIRTQGQDLDEEFSCFGRVEKVTIVYDQRSDRSCGFGFIGMSSTEEATRYIQELNGILYPPSILPSFRSR</sequence>
<gene>
    <name evidence="3" type="ORF">BJ212DRAFT_391130</name>
</gene>
<dbReference type="GO" id="GO:0003723">
    <property type="term" value="F:RNA binding"/>
    <property type="evidence" value="ECO:0007669"/>
    <property type="project" value="UniProtKB-UniRule"/>
</dbReference>
<organism evidence="3 4">
    <name type="scientific">Suillus subaureus</name>
    <dbReference type="NCBI Taxonomy" id="48587"/>
    <lineage>
        <taxon>Eukaryota</taxon>
        <taxon>Fungi</taxon>
        <taxon>Dikarya</taxon>
        <taxon>Basidiomycota</taxon>
        <taxon>Agaricomycotina</taxon>
        <taxon>Agaricomycetes</taxon>
        <taxon>Agaricomycetidae</taxon>
        <taxon>Boletales</taxon>
        <taxon>Suillineae</taxon>
        <taxon>Suillaceae</taxon>
        <taxon>Suillus</taxon>
    </lineage>
</organism>
<evidence type="ECO:0000256" key="1">
    <source>
        <dbReference type="PROSITE-ProRule" id="PRU00176"/>
    </source>
</evidence>
<dbReference type="PROSITE" id="PS50102">
    <property type="entry name" value="RRM"/>
    <property type="match status" value="1"/>
</dbReference>
<keyword evidence="1" id="KW-0694">RNA-binding</keyword>
<protein>
    <recommendedName>
        <fullName evidence="2">RRM domain-containing protein</fullName>
    </recommendedName>
</protein>
<dbReference type="EMBL" id="JABBWG010000223">
    <property type="protein sequence ID" value="KAG1797230.1"/>
    <property type="molecule type" value="Genomic_DNA"/>
</dbReference>
<dbReference type="OrthoDB" id="439808at2759"/>
<dbReference type="Pfam" id="PF00076">
    <property type="entry name" value="RRM_1"/>
    <property type="match status" value="1"/>
</dbReference>
<dbReference type="InterPro" id="IPR012677">
    <property type="entry name" value="Nucleotide-bd_a/b_plait_sf"/>
</dbReference>
<proteinExistence type="predicted"/>
<dbReference type="PANTHER" id="PTHR48034">
    <property type="entry name" value="TRANSFORMER-2 SEX-DETERMINING PROTEIN-RELATED"/>
    <property type="match status" value="1"/>
</dbReference>
<dbReference type="RefSeq" id="XP_041185449.1">
    <property type="nucleotide sequence ID" value="XM_041343084.1"/>
</dbReference>
<evidence type="ECO:0000313" key="3">
    <source>
        <dbReference type="EMBL" id="KAG1797230.1"/>
    </source>
</evidence>
<dbReference type="InterPro" id="IPR050441">
    <property type="entry name" value="RBM"/>
</dbReference>
<dbReference type="GeneID" id="64637100"/>
<dbReference type="SUPFAM" id="SSF54928">
    <property type="entry name" value="RNA-binding domain, RBD"/>
    <property type="match status" value="1"/>
</dbReference>
<comment type="caution">
    <text evidence="3">The sequence shown here is derived from an EMBL/GenBank/DDBJ whole genome shotgun (WGS) entry which is preliminary data.</text>
</comment>
<evidence type="ECO:0000313" key="4">
    <source>
        <dbReference type="Proteomes" id="UP000807769"/>
    </source>
</evidence>
<dbReference type="AlphaFoldDB" id="A0A9P7DKQ8"/>
<dbReference type="Proteomes" id="UP000807769">
    <property type="component" value="Unassembled WGS sequence"/>
</dbReference>
<dbReference type="InterPro" id="IPR000504">
    <property type="entry name" value="RRM_dom"/>
</dbReference>
<name>A0A9P7DKQ8_9AGAM</name>
<feature type="domain" description="RRM" evidence="2">
    <location>
        <begin position="52"/>
        <end position="122"/>
    </location>
</feature>
<reference evidence="3" key="1">
    <citation type="journal article" date="2020" name="New Phytol.">
        <title>Comparative genomics reveals dynamic genome evolution in host specialist ectomycorrhizal fungi.</title>
        <authorList>
            <person name="Lofgren L.A."/>
            <person name="Nguyen N.H."/>
            <person name="Vilgalys R."/>
            <person name="Ruytinx J."/>
            <person name="Liao H.L."/>
            <person name="Branco S."/>
            <person name="Kuo A."/>
            <person name="LaButti K."/>
            <person name="Lipzen A."/>
            <person name="Andreopoulos W."/>
            <person name="Pangilinan J."/>
            <person name="Riley R."/>
            <person name="Hundley H."/>
            <person name="Na H."/>
            <person name="Barry K."/>
            <person name="Grigoriev I.V."/>
            <person name="Stajich J.E."/>
            <person name="Kennedy P.G."/>
        </authorList>
    </citation>
    <scope>NUCLEOTIDE SEQUENCE</scope>
    <source>
        <strain evidence="3">MN1</strain>
    </source>
</reference>
<dbReference type="InterPro" id="IPR035979">
    <property type="entry name" value="RBD_domain_sf"/>
</dbReference>
<keyword evidence="4" id="KW-1185">Reference proteome</keyword>
<accession>A0A9P7DKQ8</accession>
<dbReference type="Gene3D" id="3.30.70.330">
    <property type="match status" value="1"/>
</dbReference>